<dbReference type="STRING" id="983917.RGE_23600"/>
<gene>
    <name evidence="4" type="ordered locus">RGE_23600</name>
</gene>
<dbReference type="SUPFAM" id="SSF52833">
    <property type="entry name" value="Thioredoxin-like"/>
    <property type="match status" value="1"/>
</dbReference>
<dbReference type="PROSITE" id="PS51354">
    <property type="entry name" value="GLUTAREDOXIN_2"/>
    <property type="match status" value="1"/>
</dbReference>
<evidence type="ECO:0000313" key="4">
    <source>
        <dbReference type="EMBL" id="BAL95701.1"/>
    </source>
</evidence>
<evidence type="ECO:0000259" key="3">
    <source>
        <dbReference type="Pfam" id="PF00462"/>
    </source>
</evidence>
<evidence type="ECO:0000256" key="2">
    <source>
        <dbReference type="SAM" id="SignalP"/>
    </source>
</evidence>
<dbReference type="EMBL" id="AP012320">
    <property type="protein sequence ID" value="BAL95701.1"/>
    <property type="molecule type" value="Genomic_DNA"/>
</dbReference>
<dbReference type="AlphaFoldDB" id="I0HRR4"/>
<dbReference type="Gene3D" id="3.40.30.10">
    <property type="entry name" value="Glutaredoxin"/>
    <property type="match status" value="1"/>
</dbReference>
<feature type="domain" description="Glutaredoxin" evidence="3">
    <location>
        <begin position="77"/>
        <end position="134"/>
    </location>
</feature>
<name>I0HRR4_RUBGI</name>
<dbReference type="CDD" id="cd02976">
    <property type="entry name" value="NrdH"/>
    <property type="match status" value="1"/>
</dbReference>
<keyword evidence="5" id="KW-1185">Reference proteome</keyword>
<feature type="chain" id="PRO_5003629181" evidence="2">
    <location>
        <begin position="23"/>
        <end position="203"/>
    </location>
</feature>
<dbReference type="KEGG" id="rge:RGE_23600"/>
<dbReference type="HOGENOM" id="CLU_111602_0_0_4"/>
<dbReference type="RefSeq" id="WP_014428563.1">
    <property type="nucleotide sequence ID" value="NC_017075.1"/>
</dbReference>
<accession>I0HRR4</accession>
<dbReference type="InterPro" id="IPR036249">
    <property type="entry name" value="Thioredoxin-like_sf"/>
</dbReference>
<protein>
    <submittedName>
        <fullName evidence="4">Glutaredoxin-like protein</fullName>
    </submittedName>
</protein>
<evidence type="ECO:0000313" key="5">
    <source>
        <dbReference type="Proteomes" id="UP000007883"/>
    </source>
</evidence>
<evidence type="ECO:0000256" key="1">
    <source>
        <dbReference type="SAM" id="MobiDB-lite"/>
    </source>
</evidence>
<dbReference type="Pfam" id="PF00462">
    <property type="entry name" value="Glutaredoxin"/>
    <property type="match status" value="1"/>
</dbReference>
<dbReference type="InterPro" id="IPR002109">
    <property type="entry name" value="Glutaredoxin"/>
</dbReference>
<dbReference type="Proteomes" id="UP000007883">
    <property type="component" value="Chromosome"/>
</dbReference>
<keyword evidence="2" id="KW-0732">Signal</keyword>
<feature type="compositionally biased region" description="Low complexity" evidence="1">
    <location>
        <begin position="172"/>
        <end position="191"/>
    </location>
</feature>
<organism evidence="4 5">
    <name type="scientific">Rubrivivax gelatinosus (strain NBRC 100245 / IL144)</name>
    <dbReference type="NCBI Taxonomy" id="983917"/>
    <lineage>
        <taxon>Bacteria</taxon>
        <taxon>Pseudomonadati</taxon>
        <taxon>Pseudomonadota</taxon>
        <taxon>Betaproteobacteria</taxon>
        <taxon>Burkholderiales</taxon>
        <taxon>Sphaerotilaceae</taxon>
        <taxon>Rubrivivax</taxon>
    </lineage>
</organism>
<reference evidence="4 5" key="1">
    <citation type="journal article" date="2012" name="J. Bacteriol.">
        <title>Complete genome sequence of phototrophic betaproteobacterium Rubrivivax gelatinosus IL144.</title>
        <authorList>
            <person name="Nagashima S."/>
            <person name="Kamimura A."/>
            <person name="Shimizu T."/>
            <person name="Nakamura-isaki S."/>
            <person name="Aono E."/>
            <person name="Sakamoto K."/>
            <person name="Ichikawa N."/>
            <person name="Nakazawa H."/>
            <person name="Sekine M."/>
            <person name="Yamazaki S."/>
            <person name="Fujita N."/>
            <person name="Shimada K."/>
            <person name="Hanada S."/>
            <person name="Nagashima K.V.P."/>
        </authorList>
    </citation>
    <scope>NUCLEOTIDE SEQUENCE [LARGE SCALE GENOMIC DNA]</scope>
    <source>
        <strain evidence="5">NBRC 100245 / IL144</strain>
    </source>
</reference>
<feature type="region of interest" description="Disordered" evidence="1">
    <location>
        <begin position="154"/>
        <end position="203"/>
    </location>
</feature>
<dbReference type="PATRIC" id="fig|983917.3.peg.2292"/>
<dbReference type="eggNOG" id="COG0695">
    <property type="taxonomic scope" value="Bacteria"/>
</dbReference>
<sequence length="203" mass="21363">MSAPLKLAIAAALVAAASPAWSLYKVIGPDGSITYTDRPPAAANARITSLGRNGETTPLGDASLPLELRQASARYPVQLYTAADCPPCDNARALLLQRGVPYRERRIASDDDTLALERLTGARTVPALTVGQQVLRGLAPADWNSYLDAAGYPKESKLPRSWQPPPVTPLTEAAPARTARPATEPASASPAEAPPPAEGGFRF</sequence>
<feature type="signal peptide" evidence="2">
    <location>
        <begin position="1"/>
        <end position="22"/>
    </location>
</feature>
<proteinExistence type="predicted"/>